<evidence type="ECO:0000256" key="6">
    <source>
        <dbReference type="ARBA" id="ARBA00022989"/>
    </source>
</evidence>
<proteinExistence type="inferred from homology"/>
<dbReference type="AlphaFoldDB" id="A0A7X3FI71"/>
<dbReference type="PANTHER" id="PTHR30269">
    <property type="entry name" value="TRANSMEMBRANE PROTEIN YFCA"/>
    <property type="match status" value="1"/>
</dbReference>
<name>A0A7X3FI71_9BACL</name>
<comment type="subcellular location">
    <subcellularLocation>
        <location evidence="1 8">Cell membrane</location>
        <topology evidence="1 8">Multi-pass membrane protein</topology>
    </subcellularLocation>
</comment>
<dbReference type="Proteomes" id="UP000490800">
    <property type="component" value="Unassembled WGS sequence"/>
</dbReference>
<evidence type="ECO:0000256" key="5">
    <source>
        <dbReference type="ARBA" id="ARBA00022692"/>
    </source>
</evidence>
<feature type="transmembrane region" description="Helical" evidence="8">
    <location>
        <begin position="69"/>
        <end position="87"/>
    </location>
</feature>
<evidence type="ECO:0000256" key="1">
    <source>
        <dbReference type="ARBA" id="ARBA00004651"/>
    </source>
</evidence>
<feature type="transmembrane region" description="Helical" evidence="8">
    <location>
        <begin position="121"/>
        <end position="153"/>
    </location>
</feature>
<gene>
    <name evidence="9" type="ORF">EDM21_11400</name>
</gene>
<dbReference type="OrthoDB" id="7843147at2"/>
<evidence type="ECO:0000256" key="8">
    <source>
        <dbReference type="RuleBase" id="RU363041"/>
    </source>
</evidence>
<reference evidence="9 10" key="1">
    <citation type="journal article" date="2019" name="Microorganisms">
        <title>Paenibacillus lutrae sp. nov., A Chitinolytic Species Isolated from A River Otter in Castril Natural Park, Granada, Spain.</title>
        <authorList>
            <person name="Rodriguez M."/>
            <person name="Reina J.C."/>
            <person name="Bejar V."/>
            <person name="Llamas I."/>
        </authorList>
    </citation>
    <scope>NUCLEOTIDE SEQUENCE [LARGE SCALE GENOMIC DNA]</scope>
    <source>
        <strain evidence="9 10">N10</strain>
    </source>
</reference>
<accession>A0A7X3FI71</accession>
<evidence type="ECO:0000256" key="4">
    <source>
        <dbReference type="ARBA" id="ARBA00022475"/>
    </source>
</evidence>
<comment type="similarity">
    <text evidence="2 8">Belongs to the 4-toluene sulfonate uptake permease (TSUP) (TC 2.A.102) family.</text>
</comment>
<comment type="caution">
    <text evidence="9">The sequence shown here is derived from an EMBL/GenBank/DDBJ whole genome shotgun (WGS) entry which is preliminary data.</text>
</comment>
<keyword evidence="7 8" id="KW-0472">Membrane</keyword>
<keyword evidence="3" id="KW-0813">Transport</keyword>
<feature type="transmembrane region" description="Helical" evidence="8">
    <location>
        <begin position="217"/>
        <end position="235"/>
    </location>
</feature>
<keyword evidence="4 8" id="KW-1003">Cell membrane</keyword>
<feature type="transmembrane region" description="Helical" evidence="8">
    <location>
        <begin position="188"/>
        <end position="205"/>
    </location>
</feature>
<keyword evidence="6 8" id="KW-1133">Transmembrane helix</keyword>
<dbReference type="EMBL" id="RHLK01000005">
    <property type="protein sequence ID" value="MVP00116.1"/>
    <property type="molecule type" value="Genomic_DNA"/>
</dbReference>
<keyword evidence="5 8" id="KW-0812">Transmembrane</keyword>
<protein>
    <recommendedName>
        <fullName evidence="8">Probable membrane transporter protein</fullName>
    </recommendedName>
</protein>
<organism evidence="9 10">
    <name type="scientific">Paenibacillus lutrae</name>
    <dbReference type="NCBI Taxonomy" id="2078573"/>
    <lineage>
        <taxon>Bacteria</taxon>
        <taxon>Bacillati</taxon>
        <taxon>Bacillota</taxon>
        <taxon>Bacilli</taxon>
        <taxon>Bacillales</taxon>
        <taxon>Paenibacillaceae</taxon>
        <taxon>Paenibacillus</taxon>
    </lineage>
</organism>
<dbReference type="InterPro" id="IPR002781">
    <property type="entry name" value="TM_pro_TauE-like"/>
</dbReference>
<dbReference type="InterPro" id="IPR052017">
    <property type="entry name" value="TSUP"/>
</dbReference>
<evidence type="ECO:0000313" key="9">
    <source>
        <dbReference type="EMBL" id="MVP00116.1"/>
    </source>
</evidence>
<evidence type="ECO:0000256" key="3">
    <source>
        <dbReference type="ARBA" id="ARBA00022448"/>
    </source>
</evidence>
<feature type="transmembrane region" description="Helical" evidence="8">
    <location>
        <begin position="34"/>
        <end position="57"/>
    </location>
</feature>
<evidence type="ECO:0000256" key="7">
    <source>
        <dbReference type="ARBA" id="ARBA00023136"/>
    </source>
</evidence>
<evidence type="ECO:0000313" key="10">
    <source>
        <dbReference type="Proteomes" id="UP000490800"/>
    </source>
</evidence>
<dbReference type="PANTHER" id="PTHR30269:SF37">
    <property type="entry name" value="MEMBRANE TRANSPORTER PROTEIN"/>
    <property type="match status" value="1"/>
</dbReference>
<dbReference type="GO" id="GO:0005886">
    <property type="term" value="C:plasma membrane"/>
    <property type="evidence" value="ECO:0007669"/>
    <property type="project" value="UniProtKB-SubCell"/>
</dbReference>
<keyword evidence="10" id="KW-1185">Reference proteome</keyword>
<dbReference type="Pfam" id="PF01925">
    <property type="entry name" value="TauE"/>
    <property type="match status" value="1"/>
</dbReference>
<feature type="transmembrane region" description="Helical" evidence="8">
    <location>
        <begin position="159"/>
        <end position="176"/>
    </location>
</feature>
<sequence>MQEFLFLLVVLIGNTVESMTGFAGTLLAMPASVLLIGVDEAKTVLNVMALICCLWIALRHRKHINGKEFRKITGYMFLGMIAGVVIYDTLPSAFLLKIYAVLIIAIALKKMFVKKNVTLPGLLLIVTILGAGVIHGMFLSGGSLLVIYAVMVLRDKSEFRATLAAVWAVLDFFLFLNQARLGHVNSDTLPLILIALVPLALGIALGNRLHHKINQNHFLLVTYILLFISGVSLLVK</sequence>
<evidence type="ECO:0000256" key="2">
    <source>
        <dbReference type="ARBA" id="ARBA00009142"/>
    </source>
</evidence>